<evidence type="ECO:0000313" key="3">
    <source>
        <dbReference type="Proteomes" id="UP000619743"/>
    </source>
</evidence>
<accession>A0A8J2U2Y7</accession>
<keyword evidence="3" id="KW-1185">Reference proteome</keyword>
<feature type="signal peptide" evidence="1">
    <location>
        <begin position="1"/>
        <end position="26"/>
    </location>
</feature>
<dbReference type="PROSITE" id="PS51257">
    <property type="entry name" value="PROKAR_LIPOPROTEIN"/>
    <property type="match status" value="1"/>
</dbReference>
<dbReference type="AlphaFoldDB" id="A0A8J2U2Y7"/>
<sequence length="325" mass="35053">MYELTKKLCKRRIMSCLLPAVLVACGGGSGSSDSNTNSVNSTPLTGVFVGPVAGIHFQTLTQSGMTSDTGEFLYLDGESVTFAIGGIELPDTPAQPSITPLEIFDTVDTNHPEVTNLARLLISIDVDGDSENGINISQEAHDAAQNMDVDFSDEDFDIEVVELVANSGSPHSALVGADQAHAHLLETIHNVAIPSRFSFEWLSDRTFYVVWFGAPGGDLEDNGINVAVVEEISFNIDGTQFKVTGLLNSDADYIIDSMLTESGFFGEEDGASEIVCGSTEEYLKTHYIAEGDYDNTDLWFFDRDTALDFAANLSESIPPCESAFE</sequence>
<reference evidence="3" key="1">
    <citation type="journal article" date="2019" name="Int. J. Syst. Evol. Microbiol.">
        <title>The Global Catalogue of Microorganisms (GCM) 10K type strain sequencing project: providing services to taxonomists for standard genome sequencing and annotation.</title>
        <authorList>
            <consortium name="The Broad Institute Genomics Platform"/>
            <consortium name="The Broad Institute Genome Sequencing Center for Infectious Disease"/>
            <person name="Wu L."/>
            <person name="Ma J."/>
        </authorList>
    </citation>
    <scope>NUCLEOTIDE SEQUENCE [LARGE SCALE GENOMIC DNA]</scope>
    <source>
        <strain evidence="3">CGMCC 1.10130</strain>
    </source>
</reference>
<protein>
    <submittedName>
        <fullName evidence="2">Uncharacterized protein</fullName>
    </submittedName>
</protein>
<dbReference type="Proteomes" id="UP000619743">
    <property type="component" value="Unassembled WGS sequence"/>
</dbReference>
<evidence type="ECO:0000313" key="2">
    <source>
        <dbReference type="EMBL" id="GGA67978.1"/>
    </source>
</evidence>
<organism evidence="2 3">
    <name type="scientific">Neiella marina</name>
    <dbReference type="NCBI Taxonomy" id="508461"/>
    <lineage>
        <taxon>Bacteria</taxon>
        <taxon>Pseudomonadati</taxon>
        <taxon>Pseudomonadota</taxon>
        <taxon>Gammaproteobacteria</taxon>
        <taxon>Alteromonadales</taxon>
        <taxon>Echinimonadaceae</taxon>
        <taxon>Neiella</taxon>
    </lineage>
</organism>
<dbReference type="RefSeq" id="WP_143824596.1">
    <property type="nucleotide sequence ID" value="NZ_BMDX01000002.1"/>
</dbReference>
<gene>
    <name evidence="2" type="ORF">GCM10011369_07130</name>
</gene>
<proteinExistence type="predicted"/>
<dbReference type="OrthoDB" id="5592990at2"/>
<comment type="caution">
    <text evidence="2">The sequence shown here is derived from an EMBL/GenBank/DDBJ whole genome shotgun (WGS) entry which is preliminary data.</text>
</comment>
<dbReference type="EMBL" id="BMDX01000002">
    <property type="protein sequence ID" value="GGA67978.1"/>
    <property type="molecule type" value="Genomic_DNA"/>
</dbReference>
<feature type="chain" id="PRO_5035304318" evidence="1">
    <location>
        <begin position="27"/>
        <end position="325"/>
    </location>
</feature>
<keyword evidence="1" id="KW-0732">Signal</keyword>
<name>A0A8J2U2Y7_9GAMM</name>
<evidence type="ECO:0000256" key="1">
    <source>
        <dbReference type="SAM" id="SignalP"/>
    </source>
</evidence>